<keyword evidence="1" id="KW-0812">Transmembrane</keyword>
<feature type="transmembrane region" description="Helical" evidence="1">
    <location>
        <begin position="12"/>
        <end position="31"/>
    </location>
</feature>
<keyword evidence="1" id="KW-1133">Transmembrane helix</keyword>
<evidence type="ECO:0000256" key="1">
    <source>
        <dbReference type="SAM" id="Phobius"/>
    </source>
</evidence>
<keyword evidence="1" id="KW-0472">Membrane</keyword>
<name>A0A6C0EXU3_9ZZZZ</name>
<dbReference type="AlphaFoldDB" id="A0A6C0EXU3"/>
<evidence type="ECO:0000313" key="2">
    <source>
        <dbReference type="EMBL" id="QHT33976.1"/>
    </source>
</evidence>
<reference evidence="2" key="1">
    <citation type="journal article" date="2020" name="Nature">
        <title>Giant virus diversity and host interactions through global metagenomics.</title>
        <authorList>
            <person name="Schulz F."/>
            <person name="Roux S."/>
            <person name="Paez-Espino D."/>
            <person name="Jungbluth S."/>
            <person name="Walsh D.A."/>
            <person name="Denef V.J."/>
            <person name="McMahon K.D."/>
            <person name="Konstantinidis K.T."/>
            <person name="Eloe-Fadrosh E.A."/>
            <person name="Kyrpides N.C."/>
            <person name="Woyke T."/>
        </authorList>
    </citation>
    <scope>NUCLEOTIDE SEQUENCE</scope>
    <source>
        <strain evidence="2">GVMAG-M-3300009161-52</strain>
    </source>
</reference>
<sequence length="249" mass="27963">MKFSFTKKNILIISIIIIAIVLAITLPLVLLKKSSSNSSSITGSTIIPYNNKISNIKYYFALSVTGSLVLGLTWDAPTNQEADSLITSYSIWNGDSNALSNGFTEIFLKSEFNLPNYQTTDIPLGVVYNLKIVGNNSKNYDYSSDIKIDTTNIGQWYDSNNNKINIDTNTGADNLSIRQSSDSANTMLWSYDDNSNPIYFFQNLDPNKYSLEILKNISKPPYFLNSGNRYKINQIIDANTNIVLYTYKL</sequence>
<proteinExistence type="predicted"/>
<accession>A0A6C0EXU3</accession>
<organism evidence="2">
    <name type="scientific">viral metagenome</name>
    <dbReference type="NCBI Taxonomy" id="1070528"/>
    <lineage>
        <taxon>unclassified sequences</taxon>
        <taxon>metagenomes</taxon>
        <taxon>organismal metagenomes</taxon>
    </lineage>
</organism>
<dbReference type="EMBL" id="MN738982">
    <property type="protein sequence ID" value="QHT33976.1"/>
    <property type="molecule type" value="Genomic_DNA"/>
</dbReference>
<protein>
    <submittedName>
        <fullName evidence="2">Uncharacterized protein</fullName>
    </submittedName>
</protein>